<dbReference type="GO" id="GO:0005886">
    <property type="term" value="C:plasma membrane"/>
    <property type="evidence" value="ECO:0007669"/>
    <property type="project" value="UniProtKB-SubCell"/>
</dbReference>
<keyword evidence="7 13" id="KW-0472">Membrane</keyword>
<dbReference type="InterPro" id="IPR013783">
    <property type="entry name" value="Ig-like_fold"/>
</dbReference>
<comment type="subcellular location">
    <subcellularLocation>
        <location evidence="1">Cell membrane</location>
        <topology evidence="1">Single-pass type I membrane protein</topology>
    </subcellularLocation>
</comment>
<dbReference type="InterPro" id="IPR050671">
    <property type="entry name" value="CD300_family_receptors"/>
</dbReference>
<keyword evidence="10" id="KW-0393">Immunoglobulin domain</keyword>
<dbReference type="Pfam" id="PF07686">
    <property type="entry name" value="V-set"/>
    <property type="match status" value="1"/>
</dbReference>
<evidence type="ECO:0000256" key="4">
    <source>
        <dbReference type="ARBA" id="ARBA00022729"/>
    </source>
</evidence>
<dbReference type="Bgee" id="ENSOANG00000003291">
    <property type="expression patterns" value="Expressed in ovary"/>
</dbReference>
<protein>
    <recommendedName>
        <fullName evidence="14">Ig-like domain-containing protein</fullName>
    </recommendedName>
</protein>
<dbReference type="HOGENOM" id="CLU_051023_0_1_1"/>
<reference evidence="15 16" key="1">
    <citation type="journal article" date="2008" name="Nature">
        <title>Genome analysis of the platypus reveals unique signatures of evolution.</title>
        <authorList>
            <person name="Warren W.C."/>
            <person name="Hillier L.W."/>
            <person name="Marshall Graves J.A."/>
            <person name="Birney E."/>
            <person name="Ponting C.P."/>
            <person name="Grutzner F."/>
            <person name="Belov K."/>
            <person name="Miller W."/>
            <person name="Clarke L."/>
            <person name="Chinwalla A.T."/>
            <person name="Yang S.P."/>
            <person name="Heger A."/>
            <person name="Locke D.P."/>
            <person name="Miethke P."/>
            <person name="Waters P.D."/>
            <person name="Veyrunes F."/>
            <person name="Fulton L."/>
            <person name="Fulton B."/>
            <person name="Graves T."/>
            <person name="Wallis J."/>
            <person name="Puente X.S."/>
            <person name="Lopez-Otin C."/>
            <person name="Ordonez G.R."/>
            <person name="Eichler E.E."/>
            <person name="Chen L."/>
            <person name="Cheng Z."/>
            <person name="Deakin J.E."/>
            <person name="Alsop A."/>
            <person name="Thompson K."/>
            <person name="Kirby P."/>
            <person name="Papenfuss A.T."/>
            <person name="Wakefield M.J."/>
            <person name="Olender T."/>
            <person name="Lancet D."/>
            <person name="Huttley G.A."/>
            <person name="Smit A.F."/>
            <person name="Pask A."/>
            <person name="Temple-Smith P."/>
            <person name="Batzer M.A."/>
            <person name="Walker J.A."/>
            <person name="Konkel M.K."/>
            <person name="Harris R.S."/>
            <person name="Whittington C.M."/>
            <person name="Wong E.S."/>
            <person name="Gemmell N.J."/>
            <person name="Buschiazzo E."/>
            <person name="Vargas Jentzsch I.M."/>
            <person name="Merkel A."/>
            <person name="Schmitz J."/>
            <person name="Zemann A."/>
            <person name="Churakov G."/>
            <person name="Kriegs J.O."/>
            <person name="Brosius J."/>
            <person name="Murchison E.P."/>
            <person name="Sachidanandam R."/>
            <person name="Smith C."/>
            <person name="Hannon G.J."/>
            <person name="Tsend-Ayush E."/>
            <person name="McMillan D."/>
            <person name="Attenborough R."/>
            <person name="Rens W."/>
            <person name="Ferguson-Smith M."/>
            <person name="Lefevre C.M."/>
            <person name="Sharp J.A."/>
            <person name="Nicholas K.R."/>
            <person name="Ray D.A."/>
            <person name="Kube M."/>
            <person name="Reinhardt R."/>
            <person name="Pringle T.H."/>
            <person name="Taylor J."/>
            <person name="Jones R.C."/>
            <person name="Nixon B."/>
            <person name="Dacheux J.L."/>
            <person name="Niwa H."/>
            <person name="Sekita Y."/>
            <person name="Huang X."/>
            <person name="Stark A."/>
            <person name="Kheradpour P."/>
            <person name="Kellis M."/>
            <person name="Flicek P."/>
            <person name="Chen Y."/>
            <person name="Webber C."/>
            <person name="Hardison R."/>
            <person name="Nelson J."/>
            <person name="Hallsworth-Pepin K."/>
            <person name="Delehaunty K."/>
            <person name="Markovic C."/>
            <person name="Minx P."/>
            <person name="Feng Y."/>
            <person name="Kremitzki C."/>
            <person name="Mitreva M."/>
            <person name="Glasscock J."/>
            <person name="Wylie T."/>
            <person name="Wohldmann P."/>
            <person name="Thiru P."/>
            <person name="Nhan M.N."/>
            <person name="Pohl C.S."/>
            <person name="Smith S.M."/>
            <person name="Hou S."/>
            <person name="Nefedov M."/>
            <person name="de Jong P.J."/>
            <person name="Renfree M.B."/>
            <person name="Mardis E.R."/>
            <person name="Wilson R.K."/>
        </authorList>
    </citation>
    <scope>NUCLEOTIDE SEQUENCE [LARGE SCALE GENOMIC DNA]</scope>
    <source>
        <strain evidence="15 16">Glennie</strain>
    </source>
</reference>
<comment type="similarity">
    <text evidence="11">Belongs to the CD300 family.</text>
</comment>
<dbReference type="InterPro" id="IPR003599">
    <property type="entry name" value="Ig_sub"/>
</dbReference>
<evidence type="ECO:0000256" key="1">
    <source>
        <dbReference type="ARBA" id="ARBA00004251"/>
    </source>
</evidence>
<evidence type="ECO:0000256" key="10">
    <source>
        <dbReference type="ARBA" id="ARBA00023319"/>
    </source>
</evidence>
<evidence type="ECO:0000256" key="11">
    <source>
        <dbReference type="ARBA" id="ARBA00043958"/>
    </source>
</evidence>
<keyword evidence="4" id="KW-0732">Signal</keyword>
<dbReference type="PANTHER" id="PTHR11860:SF101">
    <property type="entry name" value="CMRF35-LIKE MOLECULE 1"/>
    <property type="match status" value="1"/>
</dbReference>
<dbReference type="SUPFAM" id="SSF48726">
    <property type="entry name" value="Immunoglobulin"/>
    <property type="match status" value="1"/>
</dbReference>
<reference evidence="15" key="2">
    <citation type="submission" date="2025-08" db="UniProtKB">
        <authorList>
            <consortium name="Ensembl"/>
        </authorList>
    </citation>
    <scope>IDENTIFICATION</scope>
    <source>
        <strain evidence="15">Glennie</strain>
    </source>
</reference>
<evidence type="ECO:0000256" key="3">
    <source>
        <dbReference type="ARBA" id="ARBA00022692"/>
    </source>
</evidence>
<feature type="region of interest" description="Disordered" evidence="12">
    <location>
        <begin position="151"/>
        <end position="170"/>
    </location>
</feature>
<dbReference type="PANTHER" id="PTHR11860">
    <property type="entry name" value="POLYMERIC-IMMUNOGLOBULIN RECEPTOR"/>
    <property type="match status" value="1"/>
</dbReference>
<keyword evidence="6 13" id="KW-1133">Transmembrane helix</keyword>
<keyword evidence="9" id="KW-0675">Receptor</keyword>
<dbReference type="PROSITE" id="PS50835">
    <property type="entry name" value="IG_LIKE"/>
    <property type="match status" value="1"/>
</dbReference>
<keyword evidence="16" id="KW-1185">Reference proteome</keyword>
<organism evidence="15 16">
    <name type="scientific">Ornithorhynchus anatinus</name>
    <name type="common">Duckbill platypus</name>
    <dbReference type="NCBI Taxonomy" id="9258"/>
    <lineage>
        <taxon>Eukaryota</taxon>
        <taxon>Metazoa</taxon>
        <taxon>Chordata</taxon>
        <taxon>Craniata</taxon>
        <taxon>Vertebrata</taxon>
        <taxon>Euteleostomi</taxon>
        <taxon>Mammalia</taxon>
        <taxon>Monotremata</taxon>
        <taxon>Ornithorhynchidae</taxon>
        <taxon>Ornithorhynchus</taxon>
    </lineage>
</organism>
<keyword evidence="2" id="KW-1003">Cell membrane</keyword>
<dbReference type="GO" id="GO:0002376">
    <property type="term" value="P:immune system process"/>
    <property type="evidence" value="ECO:0007669"/>
    <property type="project" value="UniProtKB-KW"/>
</dbReference>
<evidence type="ECO:0000256" key="7">
    <source>
        <dbReference type="ARBA" id="ARBA00023136"/>
    </source>
</evidence>
<name>F7B7U9_ORNAN</name>
<evidence type="ECO:0000313" key="15">
    <source>
        <dbReference type="Ensembl" id="ENSOANP00000005219.2"/>
    </source>
</evidence>
<dbReference type="InterPro" id="IPR036179">
    <property type="entry name" value="Ig-like_dom_sf"/>
</dbReference>
<accession>F7B7U9</accession>
<reference evidence="15" key="3">
    <citation type="submission" date="2025-09" db="UniProtKB">
        <authorList>
            <consortium name="Ensembl"/>
        </authorList>
    </citation>
    <scope>IDENTIFICATION</scope>
    <source>
        <strain evidence="15">Glennie</strain>
    </source>
</reference>
<dbReference type="STRING" id="9258.ENSOANP00000005219"/>
<dbReference type="CDD" id="cd05716">
    <property type="entry name" value="IgV_pIgR_like"/>
    <property type="match status" value="1"/>
</dbReference>
<sequence length="227" mass="25342">MAFIDRFLHAEHLRKYSPTVLVDSSKEVGLCFPDCVSWEVTGPQSVRVPLGGSLTVRCQYKQEWKSNVKWWCRGEQWSSCQFMAKSSGFETSGRTSIQDRRGNLTFIVTIVNLEAGDTDTYWCGIEKALRDHGHRVKVTVSPPTTRMTVTTKGTPKLTSSAQESSNTDSGSSEWEIVKDLRLLLPLIFAILLILLVGISLVAWRMVLSQKKGESLMVGSYFLALSSS</sequence>
<dbReference type="Proteomes" id="UP000002279">
    <property type="component" value="Chromosome 15"/>
</dbReference>
<evidence type="ECO:0000256" key="2">
    <source>
        <dbReference type="ARBA" id="ARBA00022475"/>
    </source>
</evidence>
<dbReference type="Ensembl" id="ENSOANT00000005220.2">
    <property type="protein sequence ID" value="ENSOANP00000005219.2"/>
    <property type="gene ID" value="ENSOANG00000003291.3"/>
</dbReference>
<feature type="transmembrane region" description="Helical" evidence="13">
    <location>
        <begin position="182"/>
        <end position="203"/>
    </location>
</feature>
<dbReference type="GeneTree" id="ENSGT00940000154332"/>
<dbReference type="SMART" id="SM00409">
    <property type="entry name" value="IG"/>
    <property type="match status" value="1"/>
</dbReference>
<evidence type="ECO:0000259" key="14">
    <source>
        <dbReference type="PROSITE" id="PS50835"/>
    </source>
</evidence>
<keyword evidence="3 13" id="KW-0812">Transmembrane</keyword>
<evidence type="ECO:0000256" key="5">
    <source>
        <dbReference type="ARBA" id="ARBA00022859"/>
    </source>
</evidence>
<proteinExistence type="inferred from homology"/>
<dbReference type="InterPro" id="IPR013106">
    <property type="entry name" value="Ig_V-set"/>
</dbReference>
<feature type="domain" description="Ig-like" evidence="14">
    <location>
        <begin position="33"/>
        <end position="141"/>
    </location>
</feature>
<dbReference type="eggNOG" id="ENOG502S7MA">
    <property type="taxonomic scope" value="Eukaryota"/>
</dbReference>
<evidence type="ECO:0000313" key="16">
    <source>
        <dbReference type="Proteomes" id="UP000002279"/>
    </source>
</evidence>
<evidence type="ECO:0000256" key="9">
    <source>
        <dbReference type="ARBA" id="ARBA00023170"/>
    </source>
</evidence>
<keyword evidence="5" id="KW-0391">Immunity</keyword>
<dbReference type="AlphaFoldDB" id="F7B7U9"/>
<evidence type="ECO:0000256" key="13">
    <source>
        <dbReference type="SAM" id="Phobius"/>
    </source>
</evidence>
<evidence type="ECO:0000256" key="8">
    <source>
        <dbReference type="ARBA" id="ARBA00023157"/>
    </source>
</evidence>
<dbReference type="Gene3D" id="2.60.40.10">
    <property type="entry name" value="Immunoglobulins"/>
    <property type="match status" value="1"/>
</dbReference>
<evidence type="ECO:0000256" key="6">
    <source>
        <dbReference type="ARBA" id="ARBA00022989"/>
    </source>
</evidence>
<dbReference type="FunFam" id="2.60.40.10:FF:000370">
    <property type="entry name" value="CMRF35-like molecule 1"/>
    <property type="match status" value="1"/>
</dbReference>
<dbReference type="InterPro" id="IPR007110">
    <property type="entry name" value="Ig-like_dom"/>
</dbReference>
<evidence type="ECO:0000256" key="12">
    <source>
        <dbReference type="SAM" id="MobiDB-lite"/>
    </source>
</evidence>
<keyword evidence="8" id="KW-1015">Disulfide bond</keyword>